<feature type="domain" description="FAD/NAD(P)-binding" evidence="4">
    <location>
        <begin position="14"/>
        <end position="286"/>
    </location>
</feature>
<reference evidence="6" key="1">
    <citation type="journal article" date="2019" name="Int. J. Syst. Evol. Microbiol.">
        <title>The Global Catalogue of Microorganisms (GCM) 10K type strain sequencing project: providing services to taxonomists for standard genome sequencing and annotation.</title>
        <authorList>
            <consortium name="The Broad Institute Genomics Platform"/>
            <consortium name="The Broad Institute Genome Sequencing Center for Infectious Disease"/>
            <person name="Wu L."/>
            <person name="Ma J."/>
        </authorList>
    </citation>
    <scope>NUCLEOTIDE SEQUENCE [LARGE SCALE GENOMIC DNA]</scope>
    <source>
        <strain evidence="6">JCM 17316</strain>
    </source>
</reference>
<sequence>MNETANEAADEIRDVVVVGAGAAGLNAALVLGRARRRVTVIDAGDPRNAPAAHMHGFLSRDGLPPATLLDLGRAEVARYGVRLVRGRVEAVDRGFRVRLAGGPVIGARRVLVATGLRDELPDIPGVRERWGRDLLHCPYCHGYEVRDRPLAVLGTGPAAVHQALLLRQWSDDVVFFPHTLEPTAADRERLQARGLRMVEGEIEHLVVEDDRLRGIALADGRVVPRAAAFLVPRMVPRDELLAGLGCARDGDGRIAADRTGRTSVPGVWAAGNVVDPRAQVVTAAGMGAAAAFALNADLLDEDVDNAVRRHRAAAAAAGTADAPGAPRDGAGR</sequence>
<dbReference type="PANTHER" id="PTHR48105">
    <property type="entry name" value="THIOREDOXIN REDUCTASE 1-RELATED-RELATED"/>
    <property type="match status" value="1"/>
</dbReference>
<dbReference type="PRINTS" id="PR00368">
    <property type="entry name" value="FADPNR"/>
</dbReference>
<evidence type="ECO:0000313" key="6">
    <source>
        <dbReference type="Proteomes" id="UP001500266"/>
    </source>
</evidence>
<dbReference type="PRINTS" id="PR00469">
    <property type="entry name" value="PNDRDTASEII"/>
</dbReference>
<proteinExistence type="predicted"/>
<evidence type="ECO:0000313" key="5">
    <source>
        <dbReference type="EMBL" id="GAA4152039.1"/>
    </source>
</evidence>
<dbReference type="Gene3D" id="3.50.50.60">
    <property type="entry name" value="FAD/NAD(P)-binding domain"/>
    <property type="match status" value="2"/>
</dbReference>
<comment type="catalytic activity">
    <reaction evidence="3">
        <text>[thioredoxin]-dithiol + NADP(+) = [thioredoxin]-disulfide + NADPH + H(+)</text>
        <dbReference type="Rhea" id="RHEA:20345"/>
        <dbReference type="Rhea" id="RHEA-COMP:10698"/>
        <dbReference type="Rhea" id="RHEA-COMP:10700"/>
        <dbReference type="ChEBI" id="CHEBI:15378"/>
        <dbReference type="ChEBI" id="CHEBI:29950"/>
        <dbReference type="ChEBI" id="CHEBI:50058"/>
        <dbReference type="ChEBI" id="CHEBI:57783"/>
        <dbReference type="ChEBI" id="CHEBI:58349"/>
        <dbReference type="EC" id="1.8.1.9"/>
    </reaction>
</comment>
<dbReference type="InterPro" id="IPR023753">
    <property type="entry name" value="FAD/NAD-binding_dom"/>
</dbReference>
<comment type="caution">
    <text evidence="5">The sequence shown here is derived from an EMBL/GenBank/DDBJ whole genome shotgun (WGS) entry which is preliminary data.</text>
</comment>
<accession>A0ABP7ZAZ0</accession>
<dbReference type="Pfam" id="PF07992">
    <property type="entry name" value="Pyr_redox_2"/>
    <property type="match status" value="1"/>
</dbReference>
<dbReference type="InterPro" id="IPR050097">
    <property type="entry name" value="Ferredoxin-NADP_redctase_2"/>
</dbReference>
<dbReference type="SUPFAM" id="SSF51905">
    <property type="entry name" value="FAD/NAD(P)-binding domain"/>
    <property type="match status" value="1"/>
</dbReference>
<name>A0ABP7ZAZ0_9ACTN</name>
<dbReference type="InterPro" id="IPR036188">
    <property type="entry name" value="FAD/NAD-bd_sf"/>
</dbReference>
<keyword evidence="1" id="KW-0285">Flavoprotein</keyword>
<evidence type="ECO:0000256" key="1">
    <source>
        <dbReference type="ARBA" id="ARBA00022630"/>
    </source>
</evidence>
<dbReference type="EMBL" id="BAABDO010000099">
    <property type="protein sequence ID" value="GAA4152039.1"/>
    <property type="molecule type" value="Genomic_DNA"/>
</dbReference>
<protein>
    <submittedName>
        <fullName evidence="5">NAD(P)/FAD-dependent oxidoreductase</fullName>
    </submittedName>
</protein>
<evidence type="ECO:0000259" key="4">
    <source>
        <dbReference type="Pfam" id="PF07992"/>
    </source>
</evidence>
<organism evidence="5 6">
    <name type="scientific">Actinomadura keratinilytica</name>
    <dbReference type="NCBI Taxonomy" id="547461"/>
    <lineage>
        <taxon>Bacteria</taxon>
        <taxon>Bacillati</taxon>
        <taxon>Actinomycetota</taxon>
        <taxon>Actinomycetes</taxon>
        <taxon>Streptosporangiales</taxon>
        <taxon>Thermomonosporaceae</taxon>
        <taxon>Actinomadura</taxon>
    </lineage>
</organism>
<keyword evidence="2" id="KW-0560">Oxidoreductase</keyword>
<evidence type="ECO:0000256" key="3">
    <source>
        <dbReference type="ARBA" id="ARBA00048132"/>
    </source>
</evidence>
<keyword evidence="6" id="KW-1185">Reference proteome</keyword>
<dbReference type="Proteomes" id="UP001500266">
    <property type="component" value="Unassembled WGS sequence"/>
</dbReference>
<evidence type="ECO:0000256" key="2">
    <source>
        <dbReference type="ARBA" id="ARBA00023002"/>
    </source>
</evidence>
<gene>
    <name evidence="5" type="ORF">GCM10022416_49900</name>
</gene>